<protein>
    <submittedName>
        <fullName evidence="3">2-deoxystreptamine N-acetyl-D-glucosaminyltransferase</fullName>
        <ecNumber evidence="3">2.4.1.283</ecNumber>
    </submittedName>
</protein>
<dbReference type="Pfam" id="PF13439">
    <property type="entry name" value="Glyco_transf_4"/>
    <property type="match status" value="1"/>
</dbReference>
<keyword evidence="3" id="KW-0328">Glycosyltransferase</keyword>
<reference evidence="3 4" key="1">
    <citation type="submission" date="2019-02" db="EMBL/GenBank/DDBJ databases">
        <title>Deep-cultivation of Planctomycetes and their phenomic and genomic characterization uncovers novel biology.</title>
        <authorList>
            <person name="Wiegand S."/>
            <person name="Jogler M."/>
            <person name="Boedeker C."/>
            <person name="Pinto D."/>
            <person name="Vollmers J."/>
            <person name="Rivas-Marin E."/>
            <person name="Kohn T."/>
            <person name="Peeters S.H."/>
            <person name="Heuer A."/>
            <person name="Rast P."/>
            <person name="Oberbeckmann S."/>
            <person name="Bunk B."/>
            <person name="Jeske O."/>
            <person name="Meyerdierks A."/>
            <person name="Storesund J.E."/>
            <person name="Kallscheuer N."/>
            <person name="Luecker S."/>
            <person name="Lage O.M."/>
            <person name="Pohl T."/>
            <person name="Merkel B.J."/>
            <person name="Hornburger P."/>
            <person name="Mueller R.-W."/>
            <person name="Bruemmer F."/>
            <person name="Labrenz M."/>
            <person name="Spormann A.M."/>
            <person name="Op Den Camp H."/>
            <person name="Overmann J."/>
            <person name="Amann R."/>
            <person name="Jetten M.S.M."/>
            <person name="Mascher T."/>
            <person name="Medema M.H."/>
            <person name="Devos D.P."/>
            <person name="Kaster A.-K."/>
            <person name="Ovreas L."/>
            <person name="Rohde M."/>
            <person name="Galperin M.Y."/>
            <person name="Jogler C."/>
        </authorList>
    </citation>
    <scope>NUCLEOTIDE SEQUENCE [LARGE SCALE GENOMIC DNA]</scope>
    <source>
        <strain evidence="3 4">Pla22</strain>
    </source>
</reference>
<dbReference type="Proteomes" id="UP000316598">
    <property type="component" value="Unassembled WGS sequence"/>
</dbReference>
<dbReference type="EC" id="2.4.1.283" evidence="3"/>
<evidence type="ECO:0000259" key="2">
    <source>
        <dbReference type="Pfam" id="PF13439"/>
    </source>
</evidence>
<proteinExistence type="predicted"/>
<dbReference type="CDD" id="cd03808">
    <property type="entry name" value="GT4_CapM-like"/>
    <property type="match status" value="1"/>
</dbReference>
<feature type="domain" description="Glycosyltransferase subfamily 4-like N-terminal" evidence="2">
    <location>
        <begin position="17"/>
        <end position="182"/>
    </location>
</feature>
<name>A0A5C5WQQ0_9BACT</name>
<evidence type="ECO:0000313" key="4">
    <source>
        <dbReference type="Proteomes" id="UP000316598"/>
    </source>
</evidence>
<dbReference type="GO" id="GO:0102319">
    <property type="term" value="F:2-deoxystreptamine N-acetyl-D-glucosaminyltransferase activity"/>
    <property type="evidence" value="ECO:0007669"/>
    <property type="project" value="UniProtKB-EC"/>
</dbReference>
<dbReference type="Gene3D" id="3.40.50.2000">
    <property type="entry name" value="Glycogen Phosphorylase B"/>
    <property type="match status" value="2"/>
</dbReference>
<evidence type="ECO:0000259" key="1">
    <source>
        <dbReference type="Pfam" id="PF00534"/>
    </source>
</evidence>
<dbReference type="RefSeq" id="WP_146513399.1">
    <property type="nucleotide sequence ID" value="NZ_SJPI01000001.1"/>
</dbReference>
<dbReference type="EMBL" id="SJPI01000001">
    <property type="protein sequence ID" value="TWT53126.1"/>
    <property type="molecule type" value="Genomic_DNA"/>
</dbReference>
<dbReference type="PANTHER" id="PTHR12526">
    <property type="entry name" value="GLYCOSYLTRANSFERASE"/>
    <property type="match status" value="1"/>
</dbReference>
<evidence type="ECO:0000313" key="3">
    <source>
        <dbReference type="EMBL" id="TWT53126.1"/>
    </source>
</evidence>
<organism evidence="3 4">
    <name type="scientific">Rubripirellula amarantea</name>
    <dbReference type="NCBI Taxonomy" id="2527999"/>
    <lineage>
        <taxon>Bacteria</taxon>
        <taxon>Pseudomonadati</taxon>
        <taxon>Planctomycetota</taxon>
        <taxon>Planctomycetia</taxon>
        <taxon>Pirellulales</taxon>
        <taxon>Pirellulaceae</taxon>
        <taxon>Rubripirellula</taxon>
    </lineage>
</organism>
<keyword evidence="4" id="KW-1185">Reference proteome</keyword>
<dbReference type="PANTHER" id="PTHR12526:SF630">
    <property type="entry name" value="GLYCOSYLTRANSFERASE"/>
    <property type="match status" value="1"/>
</dbReference>
<dbReference type="SUPFAM" id="SSF53756">
    <property type="entry name" value="UDP-Glycosyltransferase/glycogen phosphorylase"/>
    <property type="match status" value="1"/>
</dbReference>
<sequence>MRVAHIITRMIIGGAQENTLLNCLDLVRDYGDDVVLITGPSLGPEGDLLSQGRAGGLEVRMVDSLRRNIHPRDGIASREIRQELRRFNPHVVHTHSAKGGLLGRYVAWGERVPAIVHSVHGAPFHPYQSFVAREFFKLCERWAASRCHRMICVADAMTDLMVEAGVAPRDKFVTIYSGMDVDPFVHAIDHRDETRRRLGIAEDEIIIGKIARLFHLKGHDDLVEAAKQVIAENPKVRFLLVGDGILRESLDAKIASAGLSDHFIFTGLVPPADVPALVGAMDALVHTSYREGLARALPQSLIAGRPIVSYDVDGAREVTINDETGYLVPPQDIDELAKALVKIASDSDLRQRMGGEGQRRFTGQFRHQTMTKRIRALYEEIQR</sequence>
<accession>A0A5C5WQQ0</accession>
<dbReference type="AlphaFoldDB" id="A0A5C5WQQ0"/>
<gene>
    <name evidence="3" type="primary">neoD</name>
    <name evidence="3" type="ORF">Pla22_07540</name>
</gene>
<dbReference type="OrthoDB" id="9806653at2"/>
<comment type="caution">
    <text evidence="3">The sequence shown here is derived from an EMBL/GenBank/DDBJ whole genome shotgun (WGS) entry which is preliminary data.</text>
</comment>
<feature type="domain" description="Glycosyl transferase family 1" evidence="1">
    <location>
        <begin position="191"/>
        <end position="359"/>
    </location>
</feature>
<dbReference type="InterPro" id="IPR001296">
    <property type="entry name" value="Glyco_trans_1"/>
</dbReference>
<dbReference type="Pfam" id="PF00534">
    <property type="entry name" value="Glycos_transf_1"/>
    <property type="match status" value="1"/>
</dbReference>
<dbReference type="InterPro" id="IPR028098">
    <property type="entry name" value="Glyco_trans_4-like_N"/>
</dbReference>
<keyword evidence="3" id="KW-0808">Transferase</keyword>